<protein>
    <submittedName>
        <fullName evidence="1">Uncharacterized protein</fullName>
    </submittedName>
</protein>
<accession>A0ACB7IGP7</accession>
<dbReference type="EMBL" id="CM004387">
    <property type="protein sequence ID" value="KAG8663218.1"/>
    <property type="molecule type" value="Genomic_DNA"/>
</dbReference>
<evidence type="ECO:0000313" key="2">
    <source>
        <dbReference type="Proteomes" id="UP000091857"/>
    </source>
</evidence>
<gene>
    <name evidence="1" type="ORF">MANES_01G188700v8</name>
</gene>
<comment type="caution">
    <text evidence="1">The sequence shown here is derived from an EMBL/GenBank/DDBJ whole genome shotgun (WGS) entry which is preliminary data.</text>
</comment>
<name>A0ACB7IGP7_MANES</name>
<evidence type="ECO:0000313" key="1">
    <source>
        <dbReference type="EMBL" id="KAG8663218.1"/>
    </source>
</evidence>
<organism evidence="1 2">
    <name type="scientific">Manihot esculenta</name>
    <name type="common">Cassava</name>
    <name type="synonym">Jatropha manihot</name>
    <dbReference type="NCBI Taxonomy" id="3983"/>
    <lineage>
        <taxon>Eukaryota</taxon>
        <taxon>Viridiplantae</taxon>
        <taxon>Streptophyta</taxon>
        <taxon>Embryophyta</taxon>
        <taxon>Tracheophyta</taxon>
        <taxon>Spermatophyta</taxon>
        <taxon>Magnoliopsida</taxon>
        <taxon>eudicotyledons</taxon>
        <taxon>Gunneridae</taxon>
        <taxon>Pentapetalae</taxon>
        <taxon>rosids</taxon>
        <taxon>fabids</taxon>
        <taxon>Malpighiales</taxon>
        <taxon>Euphorbiaceae</taxon>
        <taxon>Crotonoideae</taxon>
        <taxon>Manihoteae</taxon>
        <taxon>Manihot</taxon>
    </lineage>
</organism>
<proteinExistence type="predicted"/>
<sequence length="649" mass="71972">MPLSVFAFFFVFRYVKEKKNYFFYNDEKEKGSLAASEGMVLIPEAIGYLLHQCSKIKALRHGLSLHAAALKTGMLSDVVVSNHVLNMYAKCGQISYARQLFDGMPERNLVSWSAMISGYDQVGEPMLALNLFSQMQLVPNEFVFGSVVSACASFSALVLGRQIHAQSLKFGCESISFVSNALISMYMKCGQCSDALLVHAGASEPNAISYNALIAGFVDNQQPEEGIQVFKLMNQKGFLPDRFTFAGLLGICTTSDDFWRGSQLHCQMIKLALHSSAFIGNVILTMYSNFNLIGEAEKSFRLIKEKDLISWNTLITACCHCKDHEKALRVFKEMSSECCVRPDDFTFASVLAACAGLASIRHGKQIHAHLIRTRQYQDVGVGNALVNMYAKCGSIRNAYEIFSRMLHRNLVSWNTIIAGFGNHGHGAMALEHFEKMKAEGIQPDSVTFVGLLAACNHAGLVGEGQFYFNSMEETYGISPDMEHFCCLIDLLGRAGKLQEAQEHLEKLPFGHDPIILGSLLSACRLHGDVVIGEHLATQLLKLQPVSSSPYVLLSNLYASDDKWGGVAEAWKMLKDSGLKKEPGHSLIDVMGIFEKFTMGDFSHSRIQEIKEMLRTLNWAVGEVSLRHQTNPLSRCRRVILCGSALEFIL</sequence>
<dbReference type="Proteomes" id="UP000091857">
    <property type="component" value="Chromosome 1"/>
</dbReference>
<reference evidence="2" key="1">
    <citation type="journal article" date="2016" name="Nat. Biotechnol.">
        <title>Sequencing wild and cultivated cassava and related species reveals extensive interspecific hybridization and genetic diversity.</title>
        <authorList>
            <person name="Bredeson J.V."/>
            <person name="Lyons J.B."/>
            <person name="Prochnik S.E."/>
            <person name="Wu G.A."/>
            <person name="Ha C.M."/>
            <person name="Edsinger-Gonzales E."/>
            <person name="Grimwood J."/>
            <person name="Schmutz J."/>
            <person name="Rabbi I.Y."/>
            <person name="Egesi C."/>
            <person name="Nauluvula P."/>
            <person name="Lebot V."/>
            <person name="Ndunguru J."/>
            <person name="Mkamilo G."/>
            <person name="Bart R.S."/>
            <person name="Setter T.L."/>
            <person name="Gleadow R.M."/>
            <person name="Kulakow P."/>
            <person name="Ferguson M.E."/>
            <person name="Rounsley S."/>
            <person name="Rokhsar D.S."/>
        </authorList>
    </citation>
    <scope>NUCLEOTIDE SEQUENCE [LARGE SCALE GENOMIC DNA]</scope>
    <source>
        <strain evidence="2">cv. AM560-2</strain>
    </source>
</reference>
<keyword evidence="2" id="KW-1185">Reference proteome</keyword>